<dbReference type="GO" id="GO:0030036">
    <property type="term" value="P:actin cytoskeleton organization"/>
    <property type="evidence" value="ECO:0007669"/>
    <property type="project" value="InterPro"/>
</dbReference>
<dbReference type="InterPro" id="IPR014756">
    <property type="entry name" value="Ig_E-set"/>
</dbReference>
<keyword evidence="7" id="KW-1185">Reference proteome</keyword>
<dbReference type="EMBL" id="JBCNJP010000021">
    <property type="protein sequence ID" value="KAK9059167.1"/>
    <property type="molecule type" value="Genomic_DNA"/>
</dbReference>
<comment type="caution">
    <text evidence="6">The sequence shown here is derived from an EMBL/GenBank/DDBJ whole genome shotgun (WGS) entry which is preliminary data.</text>
</comment>
<dbReference type="Pfam" id="PF17963">
    <property type="entry name" value="Big_9"/>
    <property type="match status" value="2"/>
</dbReference>
<feature type="transmembrane region" description="Helical" evidence="3">
    <location>
        <begin position="1014"/>
        <end position="1037"/>
    </location>
</feature>
<keyword evidence="3" id="KW-0812">Transmembrane</keyword>
<keyword evidence="3" id="KW-1133">Transmembrane helix</keyword>
<organism evidence="6 7">
    <name type="scientific">Deinandra increscens subsp. villosa</name>
    <dbReference type="NCBI Taxonomy" id="3103831"/>
    <lineage>
        <taxon>Eukaryota</taxon>
        <taxon>Viridiplantae</taxon>
        <taxon>Streptophyta</taxon>
        <taxon>Embryophyta</taxon>
        <taxon>Tracheophyta</taxon>
        <taxon>Spermatophyta</taxon>
        <taxon>Magnoliopsida</taxon>
        <taxon>eudicotyledons</taxon>
        <taxon>Gunneridae</taxon>
        <taxon>Pentapetalae</taxon>
        <taxon>asterids</taxon>
        <taxon>campanulids</taxon>
        <taxon>Asterales</taxon>
        <taxon>Asteraceae</taxon>
        <taxon>Asteroideae</taxon>
        <taxon>Heliantheae alliance</taxon>
        <taxon>Madieae</taxon>
        <taxon>Madiinae</taxon>
        <taxon>Deinandra</taxon>
    </lineage>
</organism>
<feature type="domain" description="GEX2 N-terminal Ig-like" evidence="5">
    <location>
        <begin position="38"/>
        <end position="130"/>
    </location>
</feature>
<accession>A0AAP0CS24</accession>
<feature type="domain" description="GEX2 N-terminal Ig-like" evidence="5">
    <location>
        <begin position="1093"/>
        <end position="1189"/>
    </location>
</feature>
<dbReference type="Gene3D" id="2.60.40.10">
    <property type="entry name" value="Immunoglobulins"/>
    <property type="match status" value="5"/>
</dbReference>
<keyword evidence="4" id="KW-0732">Signal</keyword>
<dbReference type="PANTHER" id="PTHR38537">
    <property type="entry name" value="JITTERBUG, ISOFORM N"/>
    <property type="match status" value="1"/>
</dbReference>
<dbReference type="InterPro" id="IPR017868">
    <property type="entry name" value="Filamin/ABP280_repeat-like"/>
</dbReference>
<feature type="repeat" description="Filamin" evidence="2">
    <location>
        <begin position="361"/>
        <end position="504"/>
    </location>
</feature>
<dbReference type="Pfam" id="PF23616">
    <property type="entry name" value="Ig_GEX2_N"/>
    <property type="match status" value="6"/>
</dbReference>
<feature type="repeat" description="Filamin" evidence="2">
    <location>
        <begin position="1412"/>
        <end position="1555"/>
    </location>
</feature>
<evidence type="ECO:0000256" key="4">
    <source>
        <dbReference type="SAM" id="SignalP"/>
    </source>
</evidence>
<evidence type="ECO:0000259" key="5">
    <source>
        <dbReference type="Pfam" id="PF23616"/>
    </source>
</evidence>
<keyword evidence="1" id="KW-0677">Repeat</keyword>
<proteinExistence type="predicted"/>
<dbReference type="InterPro" id="IPR044801">
    <property type="entry name" value="Filamin"/>
</dbReference>
<dbReference type="Proteomes" id="UP001408789">
    <property type="component" value="Unassembled WGS sequence"/>
</dbReference>
<dbReference type="InterPro" id="IPR056434">
    <property type="entry name" value="Ig_GEX2_N"/>
</dbReference>
<dbReference type="GO" id="GO:0051015">
    <property type="term" value="F:actin filament binding"/>
    <property type="evidence" value="ECO:0007669"/>
    <property type="project" value="InterPro"/>
</dbReference>
<reference evidence="6 7" key="1">
    <citation type="submission" date="2024-04" db="EMBL/GenBank/DDBJ databases">
        <title>The reference genome of an endangered Asteraceae, Deinandra increscens subsp. villosa, native to the Central Coast of California.</title>
        <authorList>
            <person name="Guilliams M."/>
            <person name="Hasenstab-Lehman K."/>
            <person name="Meyer R."/>
            <person name="Mcevoy S."/>
        </authorList>
    </citation>
    <scope>NUCLEOTIDE SEQUENCE [LARGE SCALE GENOMIC DNA]</scope>
    <source>
        <tissue evidence="6">Leaf</tissue>
    </source>
</reference>
<dbReference type="GO" id="GO:0048235">
    <property type="term" value="P:pollen sperm cell differentiation"/>
    <property type="evidence" value="ECO:0007669"/>
    <property type="project" value="TreeGrafter"/>
</dbReference>
<feature type="signal peptide" evidence="4">
    <location>
        <begin position="1"/>
        <end position="26"/>
    </location>
</feature>
<protein>
    <recommendedName>
        <fullName evidence="5">GEX2 N-terminal Ig-like domain-containing protein</fullName>
    </recommendedName>
</protein>
<evidence type="ECO:0000256" key="2">
    <source>
        <dbReference type="PROSITE-ProRule" id="PRU00087"/>
    </source>
</evidence>
<keyword evidence="3" id="KW-0472">Membrane</keyword>
<sequence length="2141" mass="239361">MSANLLFCNAAFTLLVFFTLPDLSVSDDSHLPSPTLDFNFLHYKSNFRAGDNAVIKIGVLKDFESQQDRHSFNPNVTINNTMGNSSLITGLWCDTDNMRIYFIPIMVGRFYLSITHTHFNVTSNLLSYIVTPVCVFFLTEGPIYEPGGIVSWMDQIWYFVAGRKTTVLILPKDAFGNNVTIASEGQNILNFEVYATDLNGSNVNLPDLSNKGWNEFGYVYIEFAAITAGHLLVHIKHENNSLVNSPLSLTVHPGALDVANCLANWSSETKSFQLSSTMETFVSQRDKFGNLVPGLFEFDIEVVEKGSKLSLPIGDLQCKEVSTGIQSFSFTVVKPGDFVLIISDKYKTKILNMPYEFSIYIGYCDDKQSIVNGSGLEDSVAGEASRFSILLKDAYQYPSPVELERIQVQITVPALSLRVNSQIYPKDDTNGTQTTGMLSYGALGSKVMNYFQSVFSHDNSVENSKTRSSDFDVVYVPEKSGVYEVRIFCANIALNGGRPFIKVVSAGKVNTSLSGIIQYDKKVSSGIVNHLTVRLVDSFFNPVIFQQSRLALQMTTRNGGLSYPYPFCDNYDGTYSGSYSVYRPAYYEICITIDGKRFSPWLFGVDVIENTQFPYARNDIVNVWEDQSIAFDALENDYFVGNVSISEFQKPSHGSLLLYGNIFRYTPYKGFCGNDKFIYSITVANGAIATGVVNMYVLTIPPQFVSSPIQWQAVEDTLSPRFGGFPSFEIKYSDSLENISVILSAQNGIVVLAPLLMQLWDPIWNDISVSKEDGRDGCLYITGRVDVINFALKSFQYMGNANFSGKDIIAITTINKNDKAYLDVQMNVEPINDPPVINVPSFIILDKEKENEGFLIFDRQREKFNFSIEDPDHLFFPGHESHFRVLFSVEVSSGLFSAKLPAQLISTTELKLKTSKQWQPLHTFVEISKHFTVTKVKGIRFRGTINECNTLLHQLIYYGDKHDGVLKLSVNDMGWYGCARTDPSCSEMMSVPLISEATVNLITRAPMNASVAHYLGSLIVIVSIIVIILAVTLIVFACKCAIVLSREKKKQVQAQKQISHEQMPSASSPQNTIQLTGNHPSTCGIDDSHLPSPSLVFNFPDNRSDFRAGDNAVIRIVVLKDFKSQEDRHSFNPNITINDTMGNSSLITGLWCDTNNMKIYFIPIMAGKFNLLINHTRFNVTSNLLSYTVTPGPIYEPGGIVSWTDQISDFVAGTKSTVLILPKDAFGNNVTIASEGQNIFNFEVSAADLNGSNTNLLNISNKGWNEFGYVGIEFVAVTAGHFVVHIKHKNNSLINSPLSLTIHPGALDVANCLAHWSSESKSFQLFSTMETFISQRDKFGNLVPELFEFDVEVVEKGSKLSLPIGDLRYKEVSSGIQSFSFTVIEPGDFILIISDKYNTKIMNMPYEFSIYIGYCDDRQSVLNGSGLDDSVAGEPSRFSILLKDAYQYPSPVELERLQVQIIVPKLSLHVNSQIYPKDYTNGTQPARMFSYGSFGPTGMTYVPSVFSHDNSVEYSKTRSSDFDVVYVPEKSGVYEIRIFCANIALNGGRPFIKVVSAGDVNTSLSGVVQYEKKGAAGIVNYLTVRLMDSFYNPVIFQELKLVLQMASKNGGTFYPTRFYDNYDGTYSGSYFVFLPAYYELGISYEGKHFMPWPFGVDVISSREFPLVHNDTVNVWEDQSIAFNALENDYLVGNTAISEFQKPSHGSLLLYGNLFRYTPYKGFYGYDRFSYTISSANGLNATGHVHMYVLTIAPQFVSSPVELQAIEDTLSPRFSGFPSFEIKYSDPLENISVMLSAQNGIVVLAPLLMQLWDPMWNEISVSKVEGSDGCLYITARVEVINFALKSLHYIGNANFNGKDNIAITTINKNDKGYFDVQINVEPINSPPVINVPKFIILDNEKENKGFLIFDRQRDRFSFSIEDPDYLSFPGHESHFRVLFSVEVSSGTFSAKLPAQLISTTELKLKRSKQWQPLHTFVEISKQFTVNKVKGIRFRGTINECNTLLHQLIYYGDKHDGVLKLSVNDMGWYGCARMDPSCSEMMSMPLISEATVNLITRTPINSLVAHSLGSLILIESIIVTSLALILMCFTCKCVIVLLREKKKRVQTQNLPLNELQNSHEQMVILPLTSDHIIICSYYHLLGF</sequence>
<evidence type="ECO:0000313" key="6">
    <source>
        <dbReference type="EMBL" id="KAK9059167.1"/>
    </source>
</evidence>
<evidence type="ECO:0000256" key="3">
    <source>
        <dbReference type="SAM" id="Phobius"/>
    </source>
</evidence>
<feature type="chain" id="PRO_5042989194" description="GEX2 N-terminal Ig-like domain-containing protein" evidence="4">
    <location>
        <begin position="27"/>
        <end position="2141"/>
    </location>
</feature>
<dbReference type="SUPFAM" id="SSF81296">
    <property type="entry name" value="E set domains"/>
    <property type="match status" value="4"/>
</dbReference>
<feature type="transmembrane region" description="Helical" evidence="3">
    <location>
        <begin position="2075"/>
        <end position="2096"/>
    </location>
</feature>
<evidence type="ECO:0000256" key="1">
    <source>
        <dbReference type="ARBA" id="ARBA00022737"/>
    </source>
</evidence>
<dbReference type="Gene3D" id="2.60.40.3440">
    <property type="match status" value="2"/>
</dbReference>
<evidence type="ECO:0000313" key="7">
    <source>
        <dbReference type="Proteomes" id="UP001408789"/>
    </source>
</evidence>
<dbReference type="InterPro" id="IPR013783">
    <property type="entry name" value="Ig-like_fold"/>
</dbReference>
<feature type="repeat" description="Filamin" evidence="2">
    <location>
        <begin position="1600"/>
        <end position="1658"/>
    </location>
</feature>
<dbReference type="PROSITE" id="PS50194">
    <property type="entry name" value="FILAMIN_REPEAT"/>
    <property type="match status" value="3"/>
</dbReference>
<feature type="domain" description="GEX2 N-terminal Ig-like" evidence="5">
    <location>
        <begin position="148"/>
        <end position="251"/>
    </location>
</feature>
<feature type="transmembrane region" description="Helical" evidence="3">
    <location>
        <begin position="677"/>
        <end position="698"/>
    </location>
</feature>
<feature type="domain" description="GEX2 N-terminal Ig-like" evidence="5">
    <location>
        <begin position="1199"/>
        <end position="1301"/>
    </location>
</feature>
<feature type="domain" description="GEX2 N-terminal Ig-like" evidence="5">
    <location>
        <begin position="1311"/>
        <end position="1409"/>
    </location>
</feature>
<dbReference type="PANTHER" id="PTHR38537:SF8">
    <property type="entry name" value="FILAMIN-A"/>
    <property type="match status" value="1"/>
</dbReference>
<name>A0AAP0CS24_9ASTR</name>
<feature type="domain" description="GEX2 N-terminal Ig-like" evidence="5">
    <location>
        <begin position="260"/>
        <end position="358"/>
    </location>
</feature>
<gene>
    <name evidence="6" type="ORF">SSX86_021786</name>
</gene>